<reference evidence="3" key="1">
    <citation type="journal article" date="2019" name="Int. J. Syst. Evol. Microbiol.">
        <title>The Global Catalogue of Microorganisms (GCM) 10K type strain sequencing project: providing services to taxonomists for standard genome sequencing and annotation.</title>
        <authorList>
            <consortium name="The Broad Institute Genomics Platform"/>
            <consortium name="The Broad Institute Genome Sequencing Center for Infectious Disease"/>
            <person name="Wu L."/>
            <person name="Ma J."/>
        </authorList>
    </citation>
    <scope>NUCLEOTIDE SEQUENCE [LARGE SCALE GENOMIC DNA]</scope>
    <source>
        <strain evidence="3">JCM 17460</strain>
    </source>
</reference>
<organism evidence="2 3">
    <name type="scientific">Nocardioides daeguensis</name>
    <dbReference type="NCBI Taxonomy" id="908359"/>
    <lineage>
        <taxon>Bacteria</taxon>
        <taxon>Bacillati</taxon>
        <taxon>Actinomycetota</taxon>
        <taxon>Actinomycetes</taxon>
        <taxon>Propionibacteriales</taxon>
        <taxon>Nocardioidaceae</taxon>
        <taxon>Nocardioides</taxon>
    </lineage>
</organism>
<gene>
    <name evidence="2" type="ORF">GCM10022263_41520</name>
</gene>
<dbReference type="InterPro" id="IPR017520">
    <property type="entry name" value="CHP03086"/>
</dbReference>
<name>A0ABP6WG66_9ACTN</name>
<dbReference type="EMBL" id="BAABBB010000026">
    <property type="protein sequence ID" value="GAA3550223.1"/>
    <property type="molecule type" value="Genomic_DNA"/>
</dbReference>
<keyword evidence="3" id="KW-1185">Reference proteome</keyword>
<sequence>MTAATAPDGMVAGLDLLQRALDYTRDALGTITCADVDRPTPCAGWNLADLLAHMEDALDAFAEAADGAVGLSSAAPTPLEARVQALQHKACALLAAWLRADRPTVEVGGRPLAIDAIARIAALEIAVHGWDVGQATGCGAPLPEPLAVALLPSALQIALAGDDRFAPPLPVAVEAPAGLHVLALLGRRSSPPRARGDCS</sequence>
<dbReference type="InterPro" id="IPR017517">
    <property type="entry name" value="Maleyloyr_isom"/>
</dbReference>
<proteinExistence type="predicted"/>
<dbReference type="RefSeq" id="WP_218234721.1">
    <property type="nucleotide sequence ID" value="NZ_BAABBB010000026.1"/>
</dbReference>
<dbReference type="Proteomes" id="UP001500301">
    <property type="component" value="Unassembled WGS sequence"/>
</dbReference>
<dbReference type="Pfam" id="PF11716">
    <property type="entry name" value="MDMPI_N"/>
    <property type="match status" value="1"/>
</dbReference>
<accession>A0ABP6WG66</accession>
<dbReference type="GO" id="GO:0016853">
    <property type="term" value="F:isomerase activity"/>
    <property type="evidence" value="ECO:0007669"/>
    <property type="project" value="UniProtKB-KW"/>
</dbReference>
<evidence type="ECO:0000259" key="1">
    <source>
        <dbReference type="Pfam" id="PF11716"/>
    </source>
</evidence>
<evidence type="ECO:0000313" key="2">
    <source>
        <dbReference type="EMBL" id="GAA3550223.1"/>
    </source>
</evidence>
<feature type="domain" description="Mycothiol-dependent maleylpyruvate isomerase metal-binding" evidence="1">
    <location>
        <begin position="18"/>
        <end position="132"/>
    </location>
</feature>
<dbReference type="InterPro" id="IPR024344">
    <property type="entry name" value="MDMPI_metal-binding"/>
</dbReference>
<comment type="caution">
    <text evidence="2">The sequence shown here is derived from an EMBL/GenBank/DDBJ whole genome shotgun (WGS) entry which is preliminary data.</text>
</comment>
<dbReference type="NCBIfam" id="TIGR03086">
    <property type="entry name" value="TIGR03086 family metal-binding protein"/>
    <property type="match status" value="1"/>
</dbReference>
<evidence type="ECO:0000313" key="3">
    <source>
        <dbReference type="Proteomes" id="UP001500301"/>
    </source>
</evidence>
<keyword evidence="2" id="KW-0413">Isomerase</keyword>
<dbReference type="NCBIfam" id="TIGR03083">
    <property type="entry name" value="maleylpyruvate isomerase family mycothiol-dependent enzyme"/>
    <property type="match status" value="1"/>
</dbReference>
<protein>
    <submittedName>
        <fullName evidence="2">Maleylpyruvate isomerase family mycothiol-dependent enzyme</fullName>
    </submittedName>
</protein>